<dbReference type="OrthoDB" id="448448at2759"/>
<dbReference type="SMART" id="SM00487">
    <property type="entry name" value="DEXDc"/>
    <property type="match status" value="1"/>
</dbReference>
<dbReference type="SMART" id="SM01336">
    <property type="entry name" value="zf-PARP"/>
    <property type="match status" value="1"/>
</dbReference>
<dbReference type="GO" id="GO:0016818">
    <property type="term" value="F:hydrolase activity, acting on acid anhydrides, in phosphorus-containing anhydrides"/>
    <property type="evidence" value="ECO:0007669"/>
    <property type="project" value="InterPro"/>
</dbReference>
<dbReference type="Gene3D" id="3.30.1740.10">
    <property type="entry name" value="Zinc finger, PARP-type"/>
    <property type="match status" value="1"/>
</dbReference>
<feature type="region of interest" description="Disordered" evidence="12">
    <location>
        <begin position="305"/>
        <end position="335"/>
    </location>
</feature>
<gene>
    <name evidence="17" type="ORF">D9756_005396</name>
</gene>
<feature type="domain" description="PARP-type" evidence="13">
    <location>
        <begin position="5"/>
        <end position="93"/>
    </location>
</feature>
<dbReference type="AlphaFoldDB" id="A0A8H5D701"/>
<dbReference type="GO" id="GO:0004386">
    <property type="term" value="F:helicase activity"/>
    <property type="evidence" value="ECO:0007669"/>
    <property type="project" value="UniProtKB-KW"/>
</dbReference>
<feature type="region of interest" description="Disordered" evidence="12">
    <location>
        <begin position="852"/>
        <end position="882"/>
    </location>
</feature>
<evidence type="ECO:0000256" key="7">
    <source>
        <dbReference type="ARBA" id="ARBA00022806"/>
    </source>
</evidence>
<feature type="compositionally biased region" description="Polar residues" evidence="12">
    <location>
        <begin position="307"/>
        <end position="334"/>
    </location>
</feature>
<keyword evidence="10" id="KW-0539">Nucleus</keyword>
<evidence type="ECO:0000256" key="5">
    <source>
        <dbReference type="ARBA" id="ARBA00022771"/>
    </source>
</evidence>
<dbReference type="SUPFAM" id="SSF57716">
    <property type="entry name" value="Glucocorticoid receptor-like (DNA-binding domain)"/>
    <property type="match status" value="1"/>
</dbReference>
<dbReference type="PANTHER" id="PTHR45626">
    <property type="entry name" value="TRANSCRIPTION TERMINATION FACTOR 2-RELATED"/>
    <property type="match status" value="1"/>
</dbReference>
<evidence type="ECO:0000259" key="14">
    <source>
        <dbReference type="PROSITE" id="PS50089"/>
    </source>
</evidence>
<dbReference type="InterPro" id="IPR001650">
    <property type="entry name" value="Helicase_C-like"/>
</dbReference>
<keyword evidence="6" id="KW-0378">Hydrolase</keyword>
<feature type="domain" description="Helicase C-terminal" evidence="16">
    <location>
        <begin position="888"/>
        <end position="1087"/>
    </location>
</feature>
<dbReference type="GO" id="GO:0008270">
    <property type="term" value="F:zinc ion binding"/>
    <property type="evidence" value="ECO:0007669"/>
    <property type="project" value="UniProtKB-KW"/>
</dbReference>
<proteinExistence type="inferred from homology"/>
<dbReference type="PANTHER" id="PTHR45626:SF17">
    <property type="entry name" value="HELICASE-LIKE TRANSCRIPTION FACTOR"/>
    <property type="match status" value="1"/>
</dbReference>
<dbReference type="Gene3D" id="3.40.50.10810">
    <property type="entry name" value="Tandem AAA-ATPase domain"/>
    <property type="match status" value="1"/>
</dbReference>
<dbReference type="Proteomes" id="UP000559027">
    <property type="component" value="Unassembled WGS sequence"/>
</dbReference>
<feature type="domain" description="RING-type" evidence="14">
    <location>
        <begin position="810"/>
        <end position="848"/>
    </location>
</feature>
<organism evidence="17 18">
    <name type="scientific">Leucocoprinus leucothites</name>
    <dbReference type="NCBI Taxonomy" id="201217"/>
    <lineage>
        <taxon>Eukaryota</taxon>
        <taxon>Fungi</taxon>
        <taxon>Dikarya</taxon>
        <taxon>Basidiomycota</taxon>
        <taxon>Agaricomycotina</taxon>
        <taxon>Agaricomycetes</taxon>
        <taxon>Agaricomycetidae</taxon>
        <taxon>Agaricales</taxon>
        <taxon>Agaricineae</taxon>
        <taxon>Agaricaceae</taxon>
        <taxon>Leucocoprinus</taxon>
    </lineage>
</organism>
<dbReference type="InterPro" id="IPR038718">
    <property type="entry name" value="SNF2-like_sf"/>
</dbReference>
<dbReference type="InterPro" id="IPR049730">
    <property type="entry name" value="SNF2/RAD54-like_C"/>
</dbReference>
<evidence type="ECO:0000313" key="18">
    <source>
        <dbReference type="Proteomes" id="UP000559027"/>
    </source>
</evidence>
<dbReference type="InterPro" id="IPR013083">
    <property type="entry name" value="Znf_RING/FYVE/PHD"/>
</dbReference>
<dbReference type="Gene3D" id="3.30.70.2330">
    <property type="match status" value="1"/>
</dbReference>
<dbReference type="PROSITE" id="PS50064">
    <property type="entry name" value="ZF_PARP_2"/>
    <property type="match status" value="1"/>
</dbReference>
<feature type="region of interest" description="Disordered" evidence="12">
    <location>
        <begin position="105"/>
        <end position="146"/>
    </location>
</feature>
<dbReference type="Gene3D" id="3.40.50.300">
    <property type="entry name" value="P-loop containing nucleotide triphosphate hydrolases"/>
    <property type="match status" value="1"/>
</dbReference>
<dbReference type="SMART" id="SM00910">
    <property type="entry name" value="HIRAN"/>
    <property type="match status" value="1"/>
</dbReference>
<evidence type="ECO:0000256" key="10">
    <source>
        <dbReference type="ARBA" id="ARBA00023242"/>
    </source>
</evidence>
<dbReference type="Pfam" id="PF00271">
    <property type="entry name" value="Helicase_C"/>
    <property type="match status" value="2"/>
</dbReference>
<dbReference type="SMART" id="SM00490">
    <property type="entry name" value="HELICc"/>
    <property type="match status" value="1"/>
</dbReference>
<dbReference type="PROSITE" id="PS00518">
    <property type="entry name" value="ZF_RING_1"/>
    <property type="match status" value="1"/>
</dbReference>
<evidence type="ECO:0000256" key="8">
    <source>
        <dbReference type="ARBA" id="ARBA00022833"/>
    </source>
</evidence>
<dbReference type="Pfam" id="PF00645">
    <property type="entry name" value="zf-PARP"/>
    <property type="match status" value="1"/>
</dbReference>
<dbReference type="PROSITE" id="PS51194">
    <property type="entry name" value="HELICASE_CTER"/>
    <property type="match status" value="1"/>
</dbReference>
<evidence type="ECO:0000256" key="3">
    <source>
        <dbReference type="ARBA" id="ARBA00022723"/>
    </source>
</evidence>
<dbReference type="Pfam" id="PF13923">
    <property type="entry name" value="zf-C3HC4_2"/>
    <property type="match status" value="1"/>
</dbReference>
<sequence>MSSQHALGYSRSIRAKCHGLPPCKGTVMPMGTLRYGQAISNQYGENVEWRHWGCVTLDILRRLAAVNLDQITGFAELSAGDQTKVRLAVQLQRIDPADVPDSAKLRKVATPPASQKRKATEELPTVSTSRVTFTQQPGGASQPIEVIDDEPEDNETIDELYCTLLTSVVGIRYYTGLVGPGEEVSLVREPRNPFDPNAIQVKNIGQVQVGHVPRNVALKLAPLLDRGAVTVEGVINDGNLGRSGGYTLSLTLKIYGAADKHNVLEPQPVWATPGQRGFSSRNGGTAASTSTINSRADAVRPRYGATLSGSSSYSVPAPTYSTGGSAKRQTPSISAAQQKAMQKQQEAVLKQQEALRKAAELKQMIDGLEKVDDEGRRGSLLDTLYSVGDVLSLPLHPDPPGIQKGNLKVDLLRHQSQALQWCIEREHPVLPMKESDNPVQFWQYRTVNGKQPYYFNLVTKTPQTQPPVLGRGALCADAMGLGKTLTMLSLILATQGDQGPGISKTTLIVSPLSILSNWEKQIEDHCNPGALSTCVYYGSNRNSSAQDLQGYDIVITTYQTITSEFGSLDIEGANKKKRKTEQALFNVNWKRIVLDEGHNIRNPKTKMAKSVCALKAERRWVLSGTPIINSPRDLGSLLTFLQICRPLDNEEFFKRLILRPLKDALPSGAELLGALMNQICIRRTKEMQDSQGNPLIPLPPVEMIKVPVTLCDEARQIYDQVEQLSRQRFENYMNNQATASFAQSNVLGMLTRMRQLALHPGLLPSNYLEELRNADSKDDQTQGPIVPLTPEKKLRLQDLLAQAIEDCEECPICFELLNNPRITYCAHKFCLACITEVTLRDPKCPMDRRPISMNDLLEPPPPTELTQKPVRDNSPEEATGFRASSSAKIDQLVHLLQLTPGSEKSLVFSQFTSFLDKIGEALDEAGIAYVRFDGQMSAKRRQEAIARFSVPVKESNGSCVNSKSTRDHGKGKAKLNVDEFDYNDDSNADTHDEYSGKVNPRVMLISLKAGALGLNLTVANNVYLMDPWWQEGIESQAIDRVNRIGQKKPVHVYQLIAEDTVESKVLEIQERKKKLVQQQPQAFSGIKRRETQREQRESRIQDLVELFGVRRQNAYGDQNGEE</sequence>
<evidence type="ECO:0000256" key="9">
    <source>
        <dbReference type="ARBA" id="ARBA00022840"/>
    </source>
</evidence>
<evidence type="ECO:0000259" key="16">
    <source>
        <dbReference type="PROSITE" id="PS51194"/>
    </source>
</evidence>
<dbReference type="InterPro" id="IPR001510">
    <property type="entry name" value="Znf_PARP"/>
</dbReference>
<dbReference type="PROSITE" id="PS50089">
    <property type="entry name" value="ZF_RING_2"/>
    <property type="match status" value="1"/>
</dbReference>
<dbReference type="InterPro" id="IPR000330">
    <property type="entry name" value="SNF2_N"/>
</dbReference>
<feature type="domain" description="Helicase ATP-binding" evidence="15">
    <location>
        <begin position="464"/>
        <end position="644"/>
    </location>
</feature>
<dbReference type="GO" id="GO:0005634">
    <property type="term" value="C:nucleus"/>
    <property type="evidence" value="ECO:0007669"/>
    <property type="project" value="UniProtKB-SubCell"/>
</dbReference>
<keyword evidence="5 11" id="KW-0863">Zinc-finger</keyword>
<dbReference type="Pfam" id="PF08797">
    <property type="entry name" value="HIRAN"/>
    <property type="match status" value="1"/>
</dbReference>
<dbReference type="PROSITE" id="PS51192">
    <property type="entry name" value="HELICASE_ATP_BIND_1"/>
    <property type="match status" value="1"/>
</dbReference>
<dbReference type="InterPro" id="IPR014001">
    <property type="entry name" value="Helicase_ATP-bd"/>
</dbReference>
<dbReference type="SUPFAM" id="SSF52540">
    <property type="entry name" value="P-loop containing nucleoside triphosphate hydrolases"/>
    <property type="match status" value="2"/>
</dbReference>
<dbReference type="GO" id="GO:0008094">
    <property type="term" value="F:ATP-dependent activity, acting on DNA"/>
    <property type="evidence" value="ECO:0007669"/>
    <property type="project" value="TreeGrafter"/>
</dbReference>
<evidence type="ECO:0000256" key="11">
    <source>
        <dbReference type="PROSITE-ProRule" id="PRU00175"/>
    </source>
</evidence>
<keyword evidence="8" id="KW-0862">Zinc</keyword>
<comment type="similarity">
    <text evidence="2">Belongs to the SNF2/RAD54 helicase family.</text>
</comment>
<feature type="compositionally biased region" description="Polar residues" evidence="12">
    <location>
        <begin position="125"/>
        <end position="139"/>
    </location>
</feature>
<evidence type="ECO:0000256" key="2">
    <source>
        <dbReference type="ARBA" id="ARBA00007025"/>
    </source>
</evidence>
<feature type="region of interest" description="Disordered" evidence="12">
    <location>
        <begin position="272"/>
        <end position="293"/>
    </location>
</feature>
<feature type="compositionally biased region" description="Polar residues" evidence="12">
    <location>
        <begin position="277"/>
        <end position="293"/>
    </location>
</feature>
<evidence type="ECO:0000256" key="12">
    <source>
        <dbReference type="SAM" id="MobiDB-lite"/>
    </source>
</evidence>
<evidence type="ECO:0000256" key="6">
    <source>
        <dbReference type="ARBA" id="ARBA00022801"/>
    </source>
</evidence>
<dbReference type="GO" id="GO:0003677">
    <property type="term" value="F:DNA binding"/>
    <property type="evidence" value="ECO:0007669"/>
    <property type="project" value="InterPro"/>
</dbReference>
<keyword evidence="18" id="KW-1185">Reference proteome</keyword>
<dbReference type="EMBL" id="JAACJO010000008">
    <property type="protein sequence ID" value="KAF5354675.1"/>
    <property type="molecule type" value="Genomic_DNA"/>
</dbReference>
<evidence type="ECO:0000259" key="13">
    <source>
        <dbReference type="PROSITE" id="PS50064"/>
    </source>
</evidence>
<comment type="subcellular location">
    <subcellularLocation>
        <location evidence="1">Nucleus</location>
    </subcellularLocation>
</comment>
<keyword evidence="9" id="KW-0067">ATP-binding</keyword>
<dbReference type="InterPro" id="IPR001841">
    <property type="entry name" value="Znf_RING"/>
</dbReference>
<comment type="caution">
    <text evidence="17">The sequence shown here is derived from an EMBL/GenBank/DDBJ whole genome shotgun (WGS) entry which is preliminary data.</text>
</comment>
<evidence type="ECO:0000259" key="15">
    <source>
        <dbReference type="PROSITE" id="PS51192"/>
    </source>
</evidence>
<dbReference type="GO" id="GO:0005524">
    <property type="term" value="F:ATP binding"/>
    <property type="evidence" value="ECO:0007669"/>
    <property type="project" value="UniProtKB-KW"/>
</dbReference>
<dbReference type="InterPro" id="IPR027417">
    <property type="entry name" value="P-loop_NTPase"/>
</dbReference>
<dbReference type="InterPro" id="IPR014905">
    <property type="entry name" value="HIRAN"/>
</dbReference>
<name>A0A8H5D701_9AGAR</name>
<evidence type="ECO:0000313" key="17">
    <source>
        <dbReference type="EMBL" id="KAF5354675.1"/>
    </source>
</evidence>
<dbReference type="Gene3D" id="3.30.40.10">
    <property type="entry name" value="Zinc/RING finger domain, C3HC4 (zinc finger)"/>
    <property type="match status" value="1"/>
</dbReference>
<dbReference type="InterPro" id="IPR036957">
    <property type="entry name" value="Znf_PARP_sf"/>
</dbReference>
<dbReference type="GO" id="GO:0006281">
    <property type="term" value="P:DNA repair"/>
    <property type="evidence" value="ECO:0007669"/>
    <property type="project" value="TreeGrafter"/>
</dbReference>
<dbReference type="CDD" id="cd18793">
    <property type="entry name" value="SF2_C_SNF"/>
    <property type="match status" value="1"/>
</dbReference>
<keyword evidence="3" id="KW-0479">Metal-binding</keyword>
<keyword evidence="7" id="KW-0347">Helicase</keyword>
<reference evidence="17 18" key="1">
    <citation type="journal article" date="2020" name="ISME J.">
        <title>Uncovering the hidden diversity of litter-decomposition mechanisms in mushroom-forming fungi.</title>
        <authorList>
            <person name="Floudas D."/>
            <person name="Bentzer J."/>
            <person name="Ahren D."/>
            <person name="Johansson T."/>
            <person name="Persson P."/>
            <person name="Tunlid A."/>
        </authorList>
    </citation>
    <scope>NUCLEOTIDE SEQUENCE [LARGE SCALE GENOMIC DNA]</scope>
    <source>
        <strain evidence="17 18">CBS 146.42</strain>
    </source>
</reference>
<dbReference type="InterPro" id="IPR050628">
    <property type="entry name" value="SNF2_RAD54_helicase_TF"/>
</dbReference>
<accession>A0A8H5D701</accession>
<evidence type="ECO:0000256" key="4">
    <source>
        <dbReference type="ARBA" id="ARBA00022741"/>
    </source>
</evidence>
<dbReference type="SMART" id="SM00184">
    <property type="entry name" value="RING"/>
    <property type="match status" value="1"/>
</dbReference>
<dbReference type="Pfam" id="PF00176">
    <property type="entry name" value="SNF2-rel_dom"/>
    <property type="match status" value="1"/>
</dbReference>
<protein>
    <submittedName>
        <fullName evidence="17">Uncharacterized protein</fullName>
    </submittedName>
</protein>
<evidence type="ECO:0000256" key="1">
    <source>
        <dbReference type="ARBA" id="ARBA00004123"/>
    </source>
</evidence>
<keyword evidence="4" id="KW-0547">Nucleotide-binding</keyword>
<dbReference type="InterPro" id="IPR017907">
    <property type="entry name" value="Znf_RING_CS"/>
</dbReference>
<dbReference type="SUPFAM" id="SSF57850">
    <property type="entry name" value="RING/U-box"/>
    <property type="match status" value="1"/>
</dbReference>